<gene>
    <name evidence="2" type="ORF">CA85_29540</name>
</gene>
<dbReference type="AlphaFoldDB" id="A0A5C5XT56"/>
<keyword evidence="1" id="KW-1133">Transmembrane helix</keyword>
<keyword evidence="3" id="KW-1185">Reference proteome</keyword>
<dbReference type="OrthoDB" id="289736at2"/>
<comment type="caution">
    <text evidence="2">The sequence shown here is derived from an EMBL/GenBank/DDBJ whole genome shotgun (WGS) entry which is preliminary data.</text>
</comment>
<name>A0A5C5XT56_9BACT</name>
<reference evidence="2 3" key="1">
    <citation type="submission" date="2019-02" db="EMBL/GenBank/DDBJ databases">
        <title>Deep-cultivation of Planctomycetes and their phenomic and genomic characterization uncovers novel biology.</title>
        <authorList>
            <person name="Wiegand S."/>
            <person name="Jogler M."/>
            <person name="Boedeker C."/>
            <person name="Pinto D."/>
            <person name="Vollmers J."/>
            <person name="Rivas-Marin E."/>
            <person name="Kohn T."/>
            <person name="Peeters S.H."/>
            <person name="Heuer A."/>
            <person name="Rast P."/>
            <person name="Oberbeckmann S."/>
            <person name="Bunk B."/>
            <person name="Jeske O."/>
            <person name="Meyerdierks A."/>
            <person name="Storesund J.E."/>
            <person name="Kallscheuer N."/>
            <person name="Luecker S."/>
            <person name="Lage O.M."/>
            <person name="Pohl T."/>
            <person name="Merkel B.J."/>
            <person name="Hornburger P."/>
            <person name="Mueller R.-W."/>
            <person name="Bruemmer F."/>
            <person name="Labrenz M."/>
            <person name="Spormann A.M."/>
            <person name="Op Den Camp H."/>
            <person name="Overmann J."/>
            <person name="Amann R."/>
            <person name="Jetten M.S.M."/>
            <person name="Mascher T."/>
            <person name="Medema M.H."/>
            <person name="Devos D.P."/>
            <person name="Kaster A.-K."/>
            <person name="Ovreas L."/>
            <person name="Rohde M."/>
            <person name="Galperin M.Y."/>
            <person name="Jogler C."/>
        </authorList>
    </citation>
    <scope>NUCLEOTIDE SEQUENCE [LARGE SCALE GENOMIC DNA]</scope>
    <source>
        <strain evidence="2 3">CA85</strain>
    </source>
</reference>
<feature type="transmembrane region" description="Helical" evidence="1">
    <location>
        <begin position="12"/>
        <end position="31"/>
    </location>
</feature>
<proteinExistence type="predicted"/>
<evidence type="ECO:0000313" key="3">
    <source>
        <dbReference type="Proteomes" id="UP000318053"/>
    </source>
</evidence>
<accession>A0A5C5XT56</accession>
<protein>
    <submittedName>
        <fullName evidence="2">Uncharacterized protein</fullName>
    </submittedName>
</protein>
<evidence type="ECO:0000313" key="2">
    <source>
        <dbReference type="EMBL" id="TWT66090.1"/>
    </source>
</evidence>
<dbReference type="EMBL" id="SJPK01000006">
    <property type="protein sequence ID" value="TWT66090.1"/>
    <property type="molecule type" value="Genomic_DNA"/>
</dbReference>
<sequence>MNRRLQTRRFMGAAVGLMIGVALAVFCFFVWRPFTGATTKVVEQQAEGRQFLDEDGFDPDVADPSYAPQDVAELQLASLQKAIADPAQLKVCYSLASPENRALTGPLSRFVNLFRLPAYRPLLGHQLSMIGRVRVRGDQADMMVSVVAEDGQAYAFQFLLSRQRSDVEGPDTVYDVGVVSGGETPEDTADVRPIDDSEKCWLTHSVYPVPVATIVPTRTTEP</sequence>
<organism evidence="2 3">
    <name type="scientific">Allorhodopirellula solitaria</name>
    <dbReference type="NCBI Taxonomy" id="2527987"/>
    <lineage>
        <taxon>Bacteria</taxon>
        <taxon>Pseudomonadati</taxon>
        <taxon>Planctomycetota</taxon>
        <taxon>Planctomycetia</taxon>
        <taxon>Pirellulales</taxon>
        <taxon>Pirellulaceae</taxon>
        <taxon>Allorhodopirellula</taxon>
    </lineage>
</organism>
<dbReference type="RefSeq" id="WP_146391908.1">
    <property type="nucleotide sequence ID" value="NZ_SJPK01000006.1"/>
</dbReference>
<keyword evidence="1" id="KW-0472">Membrane</keyword>
<dbReference type="Proteomes" id="UP000318053">
    <property type="component" value="Unassembled WGS sequence"/>
</dbReference>
<evidence type="ECO:0000256" key="1">
    <source>
        <dbReference type="SAM" id="Phobius"/>
    </source>
</evidence>
<keyword evidence="1" id="KW-0812">Transmembrane</keyword>